<sequence length="151" mass="16905">MGPQRLLKTRNRKRDLDQIATDIKHPSRLRQHLSTLPLDELPALGQLYCTPCARFLESQHALDHHVRSKTHKKRVRRLEEPAYSHAEADAAIGRGTDNGARFKVVPADVIGAVSRNATGVVSAMEVDSVMAQDTEPTPQLVQQERLENEDL</sequence>
<dbReference type="OrthoDB" id="24683at2759"/>
<evidence type="ECO:0000256" key="1">
    <source>
        <dbReference type="ARBA" id="ARBA00004123"/>
    </source>
</evidence>
<keyword evidence="13" id="KW-1185">Reference proteome</keyword>
<keyword evidence="8" id="KW-0539">Nucleus</keyword>
<proteinExistence type="inferred from homology"/>
<evidence type="ECO:0000256" key="5">
    <source>
        <dbReference type="ARBA" id="ARBA00022723"/>
    </source>
</evidence>
<keyword evidence="5" id="KW-0479">Metal-binding</keyword>
<gene>
    <name evidence="12" type="ORF">DRE_02342</name>
</gene>
<evidence type="ECO:0000256" key="6">
    <source>
        <dbReference type="ARBA" id="ARBA00022771"/>
    </source>
</evidence>
<keyword evidence="4" id="KW-0690">Ribosome biogenesis</keyword>
<evidence type="ECO:0000256" key="3">
    <source>
        <dbReference type="ARBA" id="ARBA00022490"/>
    </source>
</evidence>
<feature type="region of interest" description="Disordered" evidence="10">
    <location>
        <begin position="132"/>
        <end position="151"/>
    </location>
</feature>
<dbReference type="InterPro" id="IPR022755">
    <property type="entry name" value="Znf_C2H2_jaz"/>
</dbReference>
<keyword evidence="6" id="KW-0863">Zinc-finger</keyword>
<dbReference type="HOGENOM" id="CLU_1731431_0_0_1"/>
<dbReference type="PANTHER" id="PTHR46095:SF1">
    <property type="entry name" value="ZINC FINGER PROTEIN 593"/>
    <property type="match status" value="1"/>
</dbReference>
<dbReference type="GO" id="GO:0042254">
    <property type="term" value="P:ribosome biogenesis"/>
    <property type="evidence" value="ECO:0007669"/>
    <property type="project" value="UniProtKB-KW"/>
</dbReference>
<evidence type="ECO:0000313" key="13">
    <source>
        <dbReference type="Proteomes" id="UP000024837"/>
    </source>
</evidence>
<name>W7I7C5_9PEZI</name>
<dbReference type="GO" id="GO:0005737">
    <property type="term" value="C:cytoplasm"/>
    <property type="evidence" value="ECO:0007669"/>
    <property type="project" value="UniProtKB-SubCell"/>
</dbReference>
<evidence type="ECO:0000256" key="8">
    <source>
        <dbReference type="ARBA" id="ARBA00023242"/>
    </source>
</evidence>
<dbReference type="Proteomes" id="UP000024837">
    <property type="component" value="Unassembled WGS sequence"/>
</dbReference>
<evidence type="ECO:0000256" key="10">
    <source>
        <dbReference type="SAM" id="MobiDB-lite"/>
    </source>
</evidence>
<dbReference type="GO" id="GO:0005634">
    <property type="term" value="C:nucleus"/>
    <property type="evidence" value="ECO:0007669"/>
    <property type="project" value="UniProtKB-SubCell"/>
</dbReference>
<dbReference type="SMART" id="SM00451">
    <property type="entry name" value="ZnF_U1"/>
    <property type="match status" value="1"/>
</dbReference>
<feature type="domain" description="C2H2-type" evidence="11">
    <location>
        <begin position="49"/>
        <end position="71"/>
    </location>
</feature>
<protein>
    <recommendedName>
        <fullName evidence="11">C2H2-type domain-containing protein</fullName>
    </recommendedName>
</protein>
<organism evidence="12 13">
    <name type="scientific">Drechslerella stenobrocha 248</name>
    <dbReference type="NCBI Taxonomy" id="1043628"/>
    <lineage>
        <taxon>Eukaryota</taxon>
        <taxon>Fungi</taxon>
        <taxon>Dikarya</taxon>
        <taxon>Ascomycota</taxon>
        <taxon>Pezizomycotina</taxon>
        <taxon>Orbiliomycetes</taxon>
        <taxon>Orbiliales</taxon>
        <taxon>Orbiliaceae</taxon>
        <taxon>Drechslerella</taxon>
    </lineage>
</organism>
<evidence type="ECO:0000256" key="9">
    <source>
        <dbReference type="ARBA" id="ARBA00038064"/>
    </source>
</evidence>
<dbReference type="AlphaFoldDB" id="W7I7C5"/>
<dbReference type="InterPro" id="IPR003604">
    <property type="entry name" value="Matrin/U1-like-C_Znf_C2H2"/>
</dbReference>
<evidence type="ECO:0000256" key="2">
    <source>
        <dbReference type="ARBA" id="ARBA00004496"/>
    </source>
</evidence>
<dbReference type="PROSITE" id="PS00028">
    <property type="entry name" value="ZINC_FINGER_C2H2_1"/>
    <property type="match status" value="1"/>
</dbReference>
<dbReference type="Gene3D" id="3.30.160.60">
    <property type="entry name" value="Classic Zinc Finger"/>
    <property type="match status" value="1"/>
</dbReference>
<dbReference type="GO" id="GO:0008270">
    <property type="term" value="F:zinc ion binding"/>
    <property type="evidence" value="ECO:0007669"/>
    <property type="project" value="UniProtKB-KW"/>
</dbReference>
<dbReference type="InterPro" id="IPR013087">
    <property type="entry name" value="Znf_C2H2_type"/>
</dbReference>
<dbReference type="GO" id="GO:0003676">
    <property type="term" value="F:nucleic acid binding"/>
    <property type="evidence" value="ECO:0007669"/>
    <property type="project" value="InterPro"/>
</dbReference>
<comment type="similarity">
    <text evidence="9">Belongs to the ZNF593/BUD20 C2H2-type zinc-finger protein family.</text>
</comment>
<dbReference type="Pfam" id="PF12171">
    <property type="entry name" value="zf-C2H2_jaz"/>
    <property type="match status" value="1"/>
</dbReference>
<evidence type="ECO:0000256" key="4">
    <source>
        <dbReference type="ARBA" id="ARBA00022517"/>
    </source>
</evidence>
<evidence type="ECO:0000313" key="12">
    <source>
        <dbReference type="EMBL" id="EWC48238.1"/>
    </source>
</evidence>
<evidence type="ECO:0000259" key="11">
    <source>
        <dbReference type="PROSITE" id="PS00028"/>
    </source>
</evidence>
<dbReference type="SUPFAM" id="SSF57667">
    <property type="entry name" value="beta-beta-alpha zinc fingers"/>
    <property type="match status" value="1"/>
</dbReference>
<accession>W7I7C5</accession>
<dbReference type="InterPro" id="IPR051879">
    <property type="entry name" value="C2H2-ZF_Maturation_Protein"/>
</dbReference>
<keyword evidence="7" id="KW-0862">Zinc</keyword>
<dbReference type="InterPro" id="IPR036236">
    <property type="entry name" value="Znf_C2H2_sf"/>
</dbReference>
<dbReference type="PANTHER" id="PTHR46095">
    <property type="entry name" value="ZINC FINGER PROTEIN 593"/>
    <property type="match status" value="1"/>
</dbReference>
<dbReference type="EMBL" id="KI966401">
    <property type="protein sequence ID" value="EWC48238.1"/>
    <property type="molecule type" value="Genomic_DNA"/>
</dbReference>
<keyword evidence="3" id="KW-0963">Cytoplasm</keyword>
<comment type="subcellular location">
    <subcellularLocation>
        <location evidence="2">Cytoplasm</location>
    </subcellularLocation>
    <subcellularLocation>
        <location evidence="1">Nucleus</location>
    </subcellularLocation>
</comment>
<reference evidence="12 13" key="1">
    <citation type="submission" date="2013-05" db="EMBL/GenBank/DDBJ databases">
        <title>Drechslerella stenobrocha genome reveals carnivorous origination and mechanical trapping mechanism of predatory fungi.</title>
        <authorList>
            <person name="Liu X."/>
            <person name="Zhang W."/>
            <person name="Liu K."/>
        </authorList>
    </citation>
    <scope>NUCLEOTIDE SEQUENCE [LARGE SCALE GENOMIC DNA]</scope>
    <source>
        <strain evidence="12 13">248</strain>
    </source>
</reference>
<evidence type="ECO:0000256" key="7">
    <source>
        <dbReference type="ARBA" id="ARBA00022833"/>
    </source>
</evidence>